<evidence type="ECO:0000313" key="1">
    <source>
        <dbReference type="EMBL" id="MDI7922815.1"/>
    </source>
</evidence>
<dbReference type="RefSeq" id="WP_311786249.1">
    <property type="nucleotide sequence ID" value="NZ_JALDYY010000004.1"/>
</dbReference>
<gene>
    <name evidence="1" type="ORF">MRS75_12020</name>
</gene>
<evidence type="ECO:0000313" key="2">
    <source>
        <dbReference type="Proteomes" id="UP001161580"/>
    </source>
</evidence>
<protein>
    <submittedName>
        <fullName evidence="1">Uncharacterized protein</fullName>
    </submittedName>
</protein>
<keyword evidence="2" id="KW-1185">Reference proteome</keyword>
<dbReference type="Pfam" id="PF06871">
    <property type="entry name" value="TraH_2"/>
    <property type="match status" value="1"/>
</dbReference>
<comment type="caution">
    <text evidence="1">The sequence shown here is derived from an EMBL/GenBank/DDBJ whole genome shotgun (WGS) entry which is preliminary data.</text>
</comment>
<dbReference type="Proteomes" id="UP001161580">
    <property type="component" value="Unassembled WGS sequence"/>
</dbReference>
<sequence length="179" mass="19783">MSRAVAKAGDRLAVRQAVGSCDPLAITAKSGVGVTDVPELEPDLVDPLCQPSRRNSNIGQKSSASLLTVWNPTNDKVFPQLFDDAIRSWRTGEFEGENVFRGVICRWNDRTGDFVPLRVASQMRRMFGSVTYPQTAALPDNAGIRIDLTRGAARTSRRIRVALSDANAQWRRLRCIILV</sequence>
<dbReference type="AlphaFoldDB" id="A0AAE3QF08"/>
<accession>A0AAE3QF08</accession>
<proteinExistence type="predicted"/>
<reference evidence="1" key="1">
    <citation type="submission" date="2022-03" db="EMBL/GenBank/DDBJ databases">
        <title>Fererhizobium litorale gen. nov., sp. nov., isolated from sandy sediments of the Sea of Japan seashore.</title>
        <authorList>
            <person name="Romanenko L."/>
            <person name="Kurilenko V."/>
            <person name="Otstavnykh N."/>
            <person name="Svetashev V."/>
            <person name="Tekutyeva L."/>
            <person name="Isaeva M."/>
            <person name="Mikhailov V."/>
        </authorList>
    </citation>
    <scope>NUCLEOTIDE SEQUENCE</scope>
    <source>
        <strain evidence="1">KMM 9576</strain>
    </source>
</reference>
<dbReference type="EMBL" id="JALDYZ010000005">
    <property type="protein sequence ID" value="MDI7922815.1"/>
    <property type="molecule type" value="Genomic_DNA"/>
</dbReference>
<dbReference type="InterPro" id="IPR010680">
    <property type="entry name" value="TraH_2"/>
</dbReference>
<organism evidence="1 2">
    <name type="scientific">Ferirhizobium litorale</name>
    <dbReference type="NCBI Taxonomy" id="2927786"/>
    <lineage>
        <taxon>Bacteria</taxon>
        <taxon>Pseudomonadati</taxon>
        <taxon>Pseudomonadota</taxon>
        <taxon>Alphaproteobacteria</taxon>
        <taxon>Hyphomicrobiales</taxon>
        <taxon>Rhizobiaceae</taxon>
        <taxon>Ferirhizobium</taxon>
    </lineage>
</organism>
<name>A0AAE3QF08_9HYPH</name>